<feature type="domain" description="Thiamin pyrophosphokinase thiamin-binding" evidence="8">
    <location>
        <begin position="232"/>
        <end position="299"/>
    </location>
</feature>
<keyword evidence="3 7" id="KW-0808">Transferase</keyword>
<dbReference type="OrthoDB" id="25149at2759"/>
<sequence>MTAESDSKITENPDSIHLPLPSDPSINLISPLSFLRPSDDSSHLQCLLILNQPIRLDTAFFTNLWNSTSLHICADGGANRLLEYSRIHPALEKCIPDYIIGDLDSLKDDVKDFYVSKGTKLKKQASQYYSDLDKSISLINVLVNFPSLDIYRMDDYNELEETEKKETERAERIEFSDMKDISVLVVGGIGGRFDQTIATISRTVQSFSVRPFITFMLLNSEHPEFVVLVPRGKNFISYERTDDGLRNVGLIPFSGPVSITTRGLKWDVRDWETKITGDLSLCNLQTGEEGIYIETSGDLFVNIEFDEPLTSKLTDQGEAS</sequence>
<evidence type="ECO:0000256" key="2">
    <source>
        <dbReference type="ARBA" id="ARBA00006785"/>
    </source>
</evidence>
<dbReference type="Proteomes" id="UP000290900">
    <property type="component" value="Unassembled WGS sequence"/>
</dbReference>
<keyword evidence="4 7" id="KW-0547">Nucleotide-binding</keyword>
<dbReference type="SUPFAM" id="SSF63862">
    <property type="entry name" value="Thiamin pyrophosphokinase, substrate-binding domain"/>
    <property type="match status" value="1"/>
</dbReference>
<gene>
    <name evidence="9" type="ORF">BRENAR_LOCUS4699</name>
</gene>
<comment type="similarity">
    <text evidence="2 7">Belongs to the thiamine pyrophosphokinase family.</text>
</comment>
<dbReference type="InterPro" id="IPR036759">
    <property type="entry name" value="TPK_catalytic_sf"/>
</dbReference>
<dbReference type="InterPro" id="IPR007371">
    <property type="entry name" value="TPK_catalytic"/>
</dbReference>
<evidence type="ECO:0000313" key="10">
    <source>
        <dbReference type="Proteomes" id="UP000290900"/>
    </source>
</evidence>
<dbReference type="GO" id="GO:0006772">
    <property type="term" value="P:thiamine metabolic process"/>
    <property type="evidence" value="ECO:0007669"/>
    <property type="project" value="InterPro"/>
</dbReference>
<dbReference type="NCBIfam" id="TIGR01378">
    <property type="entry name" value="thi_PPkinase"/>
    <property type="match status" value="1"/>
</dbReference>
<dbReference type="InterPro" id="IPR016966">
    <property type="entry name" value="Thiamin_pyrophosphokinase_euk"/>
</dbReference>
<dbReference type="InterPro" id="IPR007373">
    <property type="entry name" value="Thiamin_PyroPKinase_B1-bd"/>
</dbReference>
<organism evidence="9 10">
    <name type="scientific">Brettanomyces naardenensis</name>
    <name type="common">Yeast</name>
    <dbReference type="NCBI Taxonomy" id="13370"/>
    <lineage>
        <taxon>Eukaryota</taxon>
        <taxon>Fungi</taxon>
        <taxon>Dikarya</taxon>
        <taxon>Ascomycota</taxon>
        <taxon>Saccharomycotina</taxon>
        <taxon>Pichiomycetes</taxon>
        <taxon>Pichiales</taxon>
        <taxon>Pichiaceae</taxon>
        <taxon>Brettanomyces</taxon>
    </lineage>
</organism>
<dbReference type="PANTHER" id="PTHR13622:SF8">
    <property type="entry name" value="THIAMIN PYROPHOSPHOKINASE 1"/>
    <property type="match status" value="1"/>
</dbReference>
<evidence type="ECO:0000256" key="4">
    <source>
        <dbReference type="ARBA" id="ARBA00022741"/>
    </source>
</evidence>
<dbReference type="AlphaFoldDB" id="A0A448YSV2"/>
<dbReference type="CDD" id="cd07995">
    <property type="entry name" value="TPK"/>
    <property type="match status" value="1"/>
</dbReference>
<evidence type="ECO:0000313" key="9">
    <source>
        <dbReference type="EMBL" id="VEU23970.1"/>
    </source>
</evidence>
<dbReference type="GO" id="GO:0004788">
    <property type="term" value="F:thiamine diphosphokinase activity"/>
    <property type="evidence" value="ECO:0007669"/>
    <property type="project" value="UniProtKB-UniRule"/>
</dbReference>
<dbReference type="GO" id="GO:0016301">
    <property type="term" value="F:kinase activity"/>
    <property type="evidence" value="ECO:0007669"/>
    <property type="project" value="UniProtKB-UniRule"/>
</dbReference>
<dbReference type="EC" id="2.7.6.2" evidence="7"/>
<evidence type="ECO:0000256" key="1">
    <source>
        <dbReference type="ARBA" id="ARBA00005078"/>
    </source>
</evidence>
<protein>
    <recommendedName>
        <fullName evidence="7">Thiamine pyrophosphokinase</fullName>
        <ecNumber evidence="7">2.7.6.2</ecNumber>
    </recommendedName>
</protein>
<comment type="pathway">
    <text evidence="1 7">Cofactor biosynthesis; thiamine diphosphate biosynthesis; thiamine diphosphate from thiamine: step 1/1.</text>
</comment>
<dbReference type="Gene3D" id="3.40.50.10240">
    <property type="entry name" value="Thiamin pyrophosphokinase, catalytic domain"/>
    <property type="match status" value="1"/>
</dbReference>
<keyword evidence="10" id="KW-1185">Reference proteome</keyword>
<dbReference type="GO" id="GO:0030975">
    <property type="term" value="F:thiamine binding"/>
    <property type="evidence" value="ECO:0007669"/>
    <property type="project" value="UniProtKB-UniRule"/>
</dbReference>
<dbReference type="Gene3D" id="2.60.120.320">
    <property type="entry name" value="Thiamin pyrophosphokinase, thiamin-binding domain"/>
    <property type="match status" value="1"/>
</dbReference>
<dbReference type="GO" id="GO:0009229">
    <property type="term" value="P:thiamine diphosphate biosynthetic process"/>
    <property type="evidence" value="ECO:0007669"/>
    <property type="project" value="UniProtKB-UniRule"/>
</dbReference>
<dbReference type="UniPathway" id="UPA00060">
    <property type="reaction ID" value="UER00597"/>
</dbReference>
<dbReference type="Pfam" id="PF04263">
    <property type="entry name" value="TPK_catalytic"/>
    <property type="match status" value="1"/>
</dbReference>
<keyword evidence="6 7" id="KW-0067">ATP-binding</keyword>
<reference evidence="9 10" key="1">
    <citation type="submission" date="2018-12" db="EMBL/GenBank/DDBJ databases">
        <authorList>
            <person name="Tiukova I."/>
            <person name="Dainat J."/>
        </authorList>
    </citation>
    <scope>NUCLEOTIDE SEQUENCE [LARGE SCALE GENOMIC DNA]</scope>
</reference>
<dbReference type="STRING" id="13370.A0A448YSV2"/>
<dbReference type="GO" id="GO:0005524">
    <property type="term" value="F:ATP binding"/>
    <property type="evidence" value="ECO:0007669"/>
    <property type="project" value="UniProtKB-UniRule"/>
</dbReference>
<evidence type="ECO:0000256" key="3">
    <source>
        <dbReference type="ARBA" id="ARBA00022679"/>
    </source>
</evidence>
<accession>A0A448YSV2</accession>
<comment type="catalytic activity">
    <reaction evidence="7">
        <text>thiamine + ATP = thiamine diphosphate + AMP + H(+)</text>
        <dbReference type="Rhea" id="RHEA:11576"/>
        <dbReference type="ChEBI" id="CHEBI:15378"/>
        <dbReference type="ChEBI" id="CHEBI:18385"/>
        <dbReference type="ChEBI" id="CHEBI:30616"/>
        <dbReference type="ChEBI" id="CHEBI:58937"/>
        <dbReference type="ChEBI" id="CHEBI:456215"/>
    </reaction>
</comment>
<evidence type="ECO:0000256" key="5">
    <source>
        <dbReference type="ARBA" id="ARBA00022777"/>
    </source>
</evidence>
<dbReference type="InParanoid" id="A0A448YSV2"/>
<dbReference type="PIRSF" id="PIRSF031057">
    <property type="entry name" value="Thiamin_pyrophosphokinase"/>
    <property type="match status" value="1"/>
</dbReference>
<evidence type="ECO:0000259" key="8">
    <source>
        <dbReference type="SMART" id="SM00983"/>
    </source>
</evidence>
<dbReference type="SMART" id="SM00983">
    <property type="entry name" value="TPK_B1_binding"/>
    <property type="match status" value="1"/>
</dbReference>
<evidence type="ECO:0000256" key="6">
    <source>
        <dbReference type="ARBA" id="ARBA00022840"/>
    </source>
</evidence>
<dbReference type="PANTHER" id="PTHR13622">
    <property type="entry name" value="THIAMIN PYROPHOSPHOKINASE"/>
    <property type="match status" value="1"/>
</dbReference>
<evidence type="ECO:0000256" key="7">
    <source>
        <dbReference type="PIRNR" id="PIRNR031057"/>
    </source>
</evidence>
<dbReference type="InterPro" id="IPR036371">
    <property type="entry name" value="TPK_B1-bd_sf"/>
</dbReference>
<dbReference type="Pfam" id="PF04265">
    <property type="entry name" value="TPK_B1_binding"/>
    <property type="match status" value="1"/>
</dbReference>
<name>A0A448YSV2_BRENA</name>
<dbReference type="SUPFAM" id="SSF63999">
    <property type="entry name" value="Thiamin pyrophosphokinase, catalytic domain"/>
    <property type="match status" value="1"/>
</dbReference>
<dbReference type="InterPro" id="IPR006282">
    <property type="entry name" value="Thi_PPkinase"/>
</dbReference>
<keyword evidence="5 7" id="KW-0418">Kinase</keyword>
<proteinExistence type="inferred from homology"/>
<dbReference type="FunCoup" id="A0A448YSV2">
    <property type="interactions" value="299"/>
</dbReference>
<dbReference type="EMBL" id="CAACVR010000067">
    <property type="protein sequence ID" value="VEU23970.1"/>
    <property type="molecule type" value="Genomic_DNA"/>
</dbReference>